<comment type="caution">
    <text evidence="2">The sequence shown here is derived from an EMBL/GenBank/DDBJ whole genome shotgun (WGS) entry which is preliminary data.</text>
</comment>
<dbReference type="InterPro" id="IPR052754">
    <property type="entry name" value="NTPase_KAP_P-loop"/>
</dbReference>
<reference evidence="2 3" key="1">
    <citation type="submission" date="2023-04" db="EMBL/GenBank/DDBJ databases">
        <title>Luteimonas endophyticus RD2P54.</title>
        <authorList>
            <person name="Sun J.-Q."/>
        </authorList>
    </citation>
    <scope>NUCLEOTIDE SEQUENCE [LARGE SCALE GENOMIC DNA]</scope>
    <source>
        <strain evidence="2 3">RD2P54</strain>
    </source>
</reference>
<name>A0ABT6J797_9GAMM</name>
<feature type="domain" description="KAP NTPase" evidence="1">
    <location>
        <begin position="17"/>
        <end position="376"/>
    </location>
</feature>
<dbReference type="EMBL" id="JARXRM010000025">
    <property type="protein sequence ID" value="MDH5822699.1"/>
    <property type="molecule type" value="Genomic_DNA"/>
</dbReference>
<dbReference type="RefSeq" id="WP_280573666.1">
    <property type="nucleotide sequence ID" value="NZ_JARXRM010000025.1"/>
</dbReference>
<protein>
    <submittedName>
        <fullName evidence="2">P-loop NTPase fold protein</fullName>
    </submittedName>
</protein>
<dbReference type="PANTHER" id="PTHR22674:SF6">
    <property type="entry name" value="NTPASE KAP FAMILY P-LOOP DOMAIN-CONTAINING PROTEIN 1"/>
    <property type="match status" value="1"/>
</dbReference>
<keyword evidence="3" id="KW-1185">Reference proteome</keyword>
<organism evidence="2 3">
    <name type="scientific">Luteimonas endophytica</name>
    <dbReference type="NCBI Taxonomy" id="3042023"/>
    <lineage>
        <taxon>Bacteria</taxon>
        <taxon>Pseudomonadati</taxon>
        <taxon>Pseudomonadota</taxon>
        <taxon>Gammaproteobacteria</taxon>
        <taxon>Lysobacterales</taxon>
        <taxon>Lysobacteraceae</taxon>
        <taxon>Luteimonas</taxon>
    </lineage>
</organism>
<dbReference type="SUPFAM" id="SSF52540">
    <property type="entry name" value="P-loop containing nucleoside triphosphate hydrolases"/>
    <property type="match status" value="1"/>
</dbReference>
<dbReference type="PANTHER" id="PTHR22674">
    <property type="entry name" value="NTPASE, KAP FAMILY P-LOOP DOMAIN-CONTAINING 1"/>
    <property type="match status" value="1"/>
</dbReference>
<dbReference type="Proteomes" id="UP001156940">
    <property type="component" value="Unassembled WGS sequence"/>
</dbReference>
<evidence type="ECO:0000313" key="3">
    <source>
        <dbReference type="Proteomes" id="UP001156940"/>
    </source>
</evidence>
<evidence type="ECO:0000313" key="2">
    <source>
        <dbReference type="EMBL" id="MDH5822699.1"/>
    </source>
</evidence>
<gene>
    <name evidence="2" type="ORF">QFW77_06785</name>
</gene>
<accession>A0ABT6J797</accession>
<dbReference type="Gene3D" id="3.40.50.300">
    <property type="entry name" value="P-loop containing nucleotide triphosphate hydrolases"/>
    <property type="match status" value="1"/>
</dbReference>
<proteinExistence type="predicted"/>
<evidence type="ECO:0000259" key="1">
    <source>
        <dbReference type="Pfam" id="PF07693"/>
    </source>
</evidence>
<dbReference type="Pfam" id="PF07693">
    <property type="entry name" value="KAP_NTPase"/>
    <property type="match status" value="1"/>
</dbReference>
<dbReference type="InterPro" id="IPR027417">
    <property type="entry name" value="P-loop_NTPase"/>
</dbReference>
<dbReference type="InterPro" id="IPR011646">
    <property type="entry name" value="KAP_P-loop"/>
</dbReference>
<sequence length="589" mass="64481">MWSDIETRTDYLNYLELAEVVSEILLDPRMRPVSVGVFGTWGTGKSSLLNLIESQIRREAHEKVIVIRFDAWLYQGYDDARAALMEVIAQALYEAAKDDESLLDLAKRLLARVNTLRTLGLGIELVAAFHGLPLLGAASRAVEGVRNIVKGDPSPKDTQAVADGAKEAFKLIDPANAQTPPKEIDAFRQEFGELLEKLGKTLVVFVDNLDRCLPTQAIHTLEALRLFLFMEESAFVVAADEEMVRDSVRKHFEGASERHITDYLDKLIQVPVRVPKLGITEIRAYLFMLFAEASRIDLGKQDKLRVALEKNLRRSWTDAPVKLEEVASITGADESLVASFDTADRMASMLATSGAVLGNPRIIKRLLNIVRLRVRIASRREMPINEGMIAKFAIFERCVDADAIGKLYGLVNEASGGKPPLIVKLESIADDPEKFEAALPSEWKAQGPFLRDWMQLKPALGGIDLRPLVYLSKETTVLRSVGSGLSQAAAEAVRILAGAKTLSSPAATQAIAAVPPSELGAVMRELVAVLGEQADWSKRPDSFNGSVILADAHPEVAGPLVALIKAVPGKKALWLTTLLKDRAWAKGIA</sequence>